<gene>
    <name evidence="1" type="ORF">R3P38DRAFT_2666335</name>
</gene>
<name>A0AAV9ZCK0_9AGAR</name>
<evidence type="ECO:0000313" key="1">
    <source>
        <dbReference type="EMBL" id="KAK6977578.1"/>
    </source>
</evidence>
<comment type="caution">
    <text evidence="1">The sequence shown here is derived from an EMBL/GenBank/DDBJ whole genome shotgun (WGS) entry which is preliminary data.</text>
</comment>
<keyword evidence="2" id="KW-1185">Reference proteome</keyword>
<dbReference type="InterPro" id="IPR032675">
    <property type="entry name" value="LRR_dom_sf"/>
</dbReference>
<dbReference type="Proteomes" id="UP001362999">
    <property type="component" value="Unassembled WGS sequence"/>
</dbReference>
<evidence type="ECO:0008006" key="3">
    <source>
        <dbReference type="Google" id="ProtNLM"/>
    </source>
</evidence>
<proteinExistence type="predicted"/>
<dbReference type="AlphaFoldDB" id="A0AAV9ZCK0"/>
<accession>A0AAV9ZCK0</accession>
<protein>
    <recommendedName>
        <fullName evidence="3">F-box domain-containing protein</fullName>
    </recommendedName>
</protein>
<dbReference type="Gene3D" id="3.80.10.10">
    <property type="entry name" value="Ribonuclease Inhibitor"/>
    <property type="match status" value="1"/>
</dbReference>
<organism evidence="1 2">
    <name type="scientific">Favolaschia claudopus</name>
    <dbReference type="NCBI Taxonomy" id="2862362"/>
    <lineage>
        <taxon>Eukaryota</taxon>
        <taxon>Fungi</taxon>
        <taxon>Dikarya</taxon>
        <taxon>Basidiomycota</taxon>
        <taxon>Agaricomycotina</taxon>
        <taxon>Agaricomycetes</taxon>
        <taxon>Agaricomycetidae</taxon>
        <taxon>Agaricales</taxon>
        <taxon>Marasmiineae</taxon>
        <taxon>Mycenaceae</taxon>
        <taxon>Favolaschia</taxon>
    </lineage>
</organism>
<reference evidence="1 2" key="1">
    <citation type="journal article" date="2024" name="J Genomics">
        <title>Draft genome sequencing and assembly of Favolaschia claudopus CIRM-BRFM 2984 isolated from oak limbs.</title>
        <authorList>
            <person name="Navarro D."/>
            <person name="Drula E."/>
            <person name="Chaduli D."/>
            <person name="Cazenave R."/>
            <person name="Ahrendt S."/>
            <person name="Wang J."/>
            <person name="Lipzen A."/>
            <person name="Daum C."/>
            <person name="Barry K."/>
            <person name="Grigoriev I.V."/>
            <person name="Favel A."/>
            <person name="Rosso M.N."/>
            <person name="Martin F."/>
        </authorList>
    </citation>
    <scope>NUCLEOTIDE SEQUENCE [LARGE SCALE GENOMIC DNA]</scope>
    <source>
        <strain evidence="1 2">CIRM-BRFM 2984</strain>
    </source>
</reference>
<dbReference type="EMBL" id="JAWWNJ010000167">
    <property type="protein sequence ID" value="KAK6977578.1"/>
    <property type="molecule type" value="Genomic_DNA"/>
</dbReference>
<sequence>MNPSVNAEVLLESPFESHLNTSYIPTDPEISQIQAHLLRHETELARLDALIQDLCAQRDRIKDYVESHKALISHPRRLPQDILEEIFLACLPTAHDAVMSSIEPPLLLGRICSRWRSIAFALPRLWSSLHVHVDYVQWHQERVAAIDEWLKRAFPSPLSISVHSNGADGGDVVNLLTRFSSYWSTLRLHNSSNKGLFLLAAENAPALSNIEIHFRQDFVGDKARPFLASRFLLGQKQHRISVVTVDPPFLVPTTPFTWSHITDLSLERADSSNPYAEKKYLDMATAYRLIEGCPRLRSLKVPISVNRFKPVVKPLMVPSLEMLSIKNDSTTSAAFEHFIDNLVMPQLTKFQLVNVPHYRDSDPVKFGVFERLASRSPLISEILLELPSCSSTVNVLRGLKHLAHISKLGIVLWTPSNHGVISDYDEDVLFAVIAAGSPLNPVPALRDISLETRFITNQTWTQFLRGHINHRTSLRRLDLHLWVVPPDDIPTIDLAEFVDAGLVVSVNYEIDKHSVVRVTPWGGIDRRLGEQ</sequence>
<evidence type="ECO:0000313" key="2">
    <source>
        <dbReference type="Proteomes" id="UP001362999"/>
    </source>
</evidence>